<name>A0A1F7RNI9_9BACT</name>
<evidence type="ECO:0008006" key="4">
    <source>
        <dbReference type="Google" id="ProtNLM"/>
    </source>
</evidence>
<organism evidence="2 3">
    <name type="scientific">Candidatus Schekmanbacteria bacterium GWA2_38_11</name>
    <dbReference type="NCBI Taxonomy" id="1817876"/>
    <lineage>
        <taxon>Bacteria</taxon>
        <taxon>Candidatus Schekmaniibacteriota</taxon>
    </lineage>
</organism>
<reference evidence="2 3" key="1">
    <citation type="journal article" date="2016" name="Nat. Commun.">
        <title>Thousands of microbial genomes shed light on interconnected biogeochemical processes in an aquifer system.</title>
        <authorList>
            <person name="Anantharaman K."/>
            <person name="Brown C.T."/>
            <person name="Hug L.A."/>
            <person name="Sharon I."/>
            <person name="Castelle C.J."/>
            <person name="Probst A.J."/>
            <person name="Thomas B.C."/>
            <person name="Singh A."/>
            <person name="Wilkins M.J."/>
            <person name="Karaoz U."/>
            <person name="Brodie E.L."/>
            <person name="Williams K.H."/>
            <person name="Hubbard S.S."/>
            <person name="Banfield J.F."/>
        </authorList>
    </citation>
    <scope>NUCLEOTIDE SEQUENCE [LARGE SCALE GENOMIC DNA]</scope>
</reference>
<dbReference type="EMBL" id="MGDB01000013">
    <property type="protein sequence ID" value="OGL43083.1"/>
    <property type="molecule type" value="Genomic_DNA"/>
</dbReference>
<evidence type="ECO:0000256" key="1">
    <source>
        <dbReference type="SAM" id="MobiDB-lite"/>
    </source>
</evidence>
<dbReference type="AlphaFoldDB" id="A0A1F7RNI9"/>
<accession>A0A1F7RNI9</accession>
<dbReference type="Pfam" id="PF11154">
    <property type="entry name" value="DUF2934"/>
    <property type="match status" value="1"/>
</dbReference>
<evidence type="ECO:0000313" key="3">
    <source>
        <dbReference type="Proteomes" id="UP000178526"/>
    </source>
</evidence>
<sequence length="68" mass="7825">MARKSTTGTTKEKVSSSKVSQRSSHQKDLSEEVRKIAYKLFEKRGCTPGRDLDDWLEAEKQIKKRIKA</sequence>
<dbReference type="InterPro" id="IPR021327">
    <property type="entry name" value="DUF2934"/>
</dbReference>
<comment type="caution">
    <text evidence="2">The sequence shown here is derived from an EMBL/GenBank/DDBJ whole genome shotgun (WGS) entry which is preliminary data.</text>
</comment>
<gene>
    <name evidence="2" type="ORF">A2042_08235</name>
</gene>
<dbReference type="Proteomes" id="UP000178526">
    <property type="component" value="Unassembled WGS sequence"/>
</dbReference>
<evidence type="ECO:0000313" key="2">
    <source>
        <dbReference type="EMBL" id="OGL43083.1"/>
    </source>
</evidence>
<feature type="region of interest" description="Disordered" evidence="1">
    <location>
        <begin position="1"/>
        <end position="30"/>
    </location>
</feature>
<proteinExistence type="predicted"/>
<protein>
    <recommendedName>
        <fullName evidence="4">DUF2934 domain-containing protein</fullName>
    </recommendedName>
</protein>